<evidence type="ECO:0000313" key="3">
    <source>
        <dbReference type="Proteomes" id="UP001168821"/>
    </source>
</evidence>
<dbReference type="InterPro" id="IPR035992">
    <property type="entry name" value="Ricin_B-like_lectins"/>
</dbReference>
<protein>
    <submittedName>
        <fullName evidence="2">Uncharacterized protein</fullName>
    </submittedName>
</protein>
<dbReference type="Proteomes" id="UP001168821">
    <property type="component" value="Unassembled WGS sequence"/>
</dbReference>
<dbReference type="EMBL" id="JALNTZ010000006">
    <property type="protein sequence ID" value="KAJ3648173.1"/>
    <property type="molecule type" value="Genomic_DNA"/>
</dbReference>
<feature type="signal peptide" evidence="1">
    <location>
        <begin position="1"/>
        <end position="23"/>
    </location>
</feature>
<feature type="chain" id="PRO_5041286020" evidence="1">
    <location>
        <begin position="24"/>
        <end position="169"/>
    </location>
</feature>
<gene>
    <name evidence="2" type="ORF">Zmor_019995</name>
</gene>
<organism evidence="2 3">
    <name type="scientific">Zophobas morio</name>
    <dbReference type="NCBI Taxonomy" id="2755281"/>
    <lineage>
        <taxon>Eukaryota</taxon>
        <taxon>Metazoa</taxon>
        <taxon>Ecdysozoa</taxon>
        <taxon>Arthropoda</taxon>
        <taxon>Hexapoda</taxon>
        <taxon>Insecta</taxon>
        <taxon>Pterygota</taxon>
        <taxon>Neoptera</taxon>
        <taxon>Endopterygota</taxon>
        <taxon>Coleoptera</taxon>
        <taxon>Polyphaga</taxon>
        <taxon>Cucujiformia</taxon>
        <taxon>Tenebrionidae</taxon>
        <taxon>Zophobas</taxon>
    </lineage>
</organism>
<dbReference type="SUPFAM" id="SSF50370">
    <property type="entry name" value="Ricin B-like lectins"/>
    <property type="match status" value="1"/>
</dbReference>
<evidence type="ECO:0000313" key="2">
    <source>
        <dbReference type="EMBL" id="KAJ3648173.1"/>
    </source>
</evidence>
<dbReference type="Gene3D" id="2.80.10.50">
    <property type="match status" value="1"/>
</dbReference>
<comment type="caution">
    <text evidence="2">The sequence shown here is derived from an EMBL/GenBank/DDBJ whole genome shotgun (WGS) entry which is preliminary data.</text>
</comment>
<dbReference type="AlphaFoldDB" id="A0AA38M9E5"/>
<sequence length="169" mass="19142">MIHSKVVFLFSVVLCTTVVTVLSDCSSLDQYFYIRNKVSGLVLDASDNKGIRIQPYNSSARYQQFRIKPASRTGLFNIINTYTERALGYLPVGEHGYYNEVNFTLIWFESSVYQEFFINGDGTIMNGGFYNYGIMVDQNPFYAGNFVYIASGENFGEDQQFELTNGGPL</sequence>
<keyword evidence="1" id="KW-0732">Signal</keyword>
<proteinExistence type="predicted"/>
<keyword evidence="3" id="KW-1185">Reference proteome</keyword>
<reference evidence="2" key="1">
    <citation type="journal article" date="2023" name="G3 (Bethesda)">
        <title>Whole genome assemblies of Zophobas morio and Tenebrio molitor.</title>
        <authorList>
            <person name="Kaur S."/>
            <person name="Stinson S.A."/>
            <person name="diCenzo G.C."/>
        </authorList>
    </citation>
    <scope>NUCLEOTIDE SEQUENCE</scope>
    <source>
        <strain evidence="2">QUZm001</strain>
    </source>
</reference>
<evidence type="ECO:0000256" key="1">
    <source>
        <dbReference type="SAM" id="SignalP"/>
    </source>
</evidence>
<name>A0AA38M9E5_9CUCU</name>
<accession>A0AA38M9E5</accession>